<name>A0A316DV19_9FLAO</name>
<dbReference type="InterPro" id="IPR010496">
    <property type="entry name" value="AL/BT2_dom"/>
</dbReference>
<organism evidence="4 5">
    <name type="scientific">Maribacter polysiphoniae</name>
    <dbReference type="NCBI Taxonomy" id="429344"/>
    <lineage>
        <taxon>Bacteria</taxon>
        <taxon>Pseudomonadati</taxon>
        <taxon>Bacteroidota</taxon>
        <taxon>Flavobacteriia</taxon>
        <taxon>Flavobacteriales</taxon>
        <taxon>Flavobacteriaceae</taxon>
        <taxon>Maribacter</taxon>
    </lineage>
</organism>
<evidence type="ECO:0000256" key="1">
    <source>
        <dbReference type="SAM" id="MobiDB-lite"/>
    </source>
</evidence>
<accession>A0A316DV19</accession>
<dbReference type="Gene3D" id="2.60.120.560">
    <property type="entry name" value="Exo-inulinase, domain 1"/>
    <property type="match status" value="1"/>
</dbReference>
<keyword evidence="6" id="KW-1185">Reference proteome</keyword>
<dbReference type="OrthoDB" id="9806233at2"/>
<sequence>MRKISLVFVFGLIMLPMLNSCKEKKSEQKEESSTEAEVVQETKEEAPMNGLSEAEKADGWVMLFDGKTSEGWRGYKKDHFPEGWEIVDGTIHMVGSGRGEAGSKDGGDIIFDKKFQNFTLSLEWKISEGGNSGIFYLGEEKLDYIWKTAPEMQVLDNERHPDAKLGKDGNRMAGSLYDLIPAKPQNAKPAGEWNKIELTVFKGTVIHNQNGENVVEYHLWTPEWKELVAGSKFPGLNPDWAEVPAKGYIGLQDHGDDVWFRNIKIKEL</sequence>
<dbReference type="GO" id="GO:0016787">
    <property type="term" value="F:hydrolase activity"/>
    <property type="evidence" value="ECO:0007669"/>
    <property type="project" value="InterPro"/>
</dbReference>
<dbReference type="RefSeq" id="WP_109652979.1">
    <property type="nucleotide sequence ID" value="NZ_JACWLN010000013.1"/>
</dbReference>
<reference evidence="3 6" key="2">
    <citation type="submission" date="2020-07" db="EMBL/GenBank/DDBJ databases">
        <title>The draft genome sequence of Maribacter polysiphoniae KCTC 22021.</title>
        <authorList>
            <person name="Mu L."/>
        </authorList>
    </citation>
    <scope>NUCLEOTIDE SEQUENCE [LARGE SCALE GENOMIC DNA]</scope>
    <source>
        <strain evidence="3 6">KCTC 22021</strain>
    </source>
</reference>
<evidence type="ECO:0000259" key="2">
    <source>
        <dbReference type="Pfam" id="PF06439"/>
    </source>
</evidence>
<evidence type="ECO:0000313" key="6">
    <source>
        <dbReference type="Proteomes" id="UP000651837"/>
    </source>
</evidence>
<dbReference type="Proteomes" id="UP000245667">
    <property type="component" value="Unassembled WGS sequence"/>
</dbReference>
<dbReference type="Proteomes" id="UP000651837">
    <property type="component" value="Unassembled WGS sequence"/>
</dbReference>
<dbReference type="AlphaFoldDB" id="A0A316DV19"/>
<evidence type="ECO:0000313" key="5">
    <source>
        <dbReference type="Proteomes" id="UP000245667"/>
    </source>
</evidence>
<dbReference type="EMBL" id="QGGQ01000009">
    <property type="protein sequence ID" value="PWK21954.1"/>
    <property type="molecule type" value="Genomic_DNA"/>
</dbReference>
<reference evidence="4 5" key="1">
    <citation type="submission" date="2018-05" db="EMBL/GenBank/DDBJ databases">
        <title>Genomic Encyclopedia of Archaeal and Bacterial Type Strains, Phase II (KMG-II): from individual species to whole genera.</title>
        <authorList>
            <person name="Goeker M."/>
        </authorList>
    </citation>
    <scope>NUCLEOTIDE SEQUENCE [LARGE SCALE GENOMIC DNA]</scope>
    <source>
        <strain evidence="4 5">DSM 23514</strain>
    </source>
</reference>
<dbReference type="EMBL" id="JACWLN010000013">
    <property type="protein sequence ID" value="MBD1262757.1"/>
    <property type="molecule type" value="Genomic_DNA"/>
</dbReference>
<evidence type="ECO:0000313" key="3">
    <source>
        <dbReference type="EMBL" id="MBD1262757.1"/>
    </source>
</evidence>
<feature type="domain" description="3-keto-alpha-glucoside-1,2-lyase/3-keto-2-hydroxy-glucal hydratase" evidence="2">
    <location>
        <begin position="59"/>
        <end position="266"/>
    </location>
</feature>
<gene>
    <name evidence="3" type="ORF">HZY62_19325</name>
    <name evidence="4" type="ORF">LX92_03306</name>
</gene>
<feature type="region of interest" description="Disordered" evidence="1">
    <location>
        <begin position="24"/>
        <end position="48"/>
    </location>
</feature>
<evidence type="ECO:0000313" key="4">
    <source>
        <dbReference type="EMBL" id="PWK21954.1"/>
    </source>
</evidence>
<dbReference type="Pfam" id="PF06439">
    <property type="entry name" value="3keto-disac_hyd"/>
    <property type="match status" value="1"/>
</dbReference>
<proteinExistence type="predicted"/>
<protein>
    <submittedName>
        <fullName evidence="3">DUF1080 domain-containing protein</fullName>
    </submittedName>
    <submittedName>
        <fullName evidence="4">Uncharacterized protein DUF1080</fullName>
    </submittedName>
</protein>
<comment type="caution">
    <text evidence="4">The sequence shown here is derived from an EMBL/GenBank/DDBJ whole genome shotgun (WGS) entry which is preliminary data.</text>
</comment>